<proteinExistence type="predicted"/>
<evidence type="ECO:0000313" key="2">
    <source>
        <dbReference type="Proteomes" id="UP000831787"/>
    </source>
</evidence>
<reference evidence="1 2" key="1">
    <citation type="submission" date="2022-04" db="EMBL/GenBank/DDBJ databases">
        <title>Halobacillus sp. isolated from saltern.</title>
        <authorList>
            <person name="Won M."/>
            <person name="Lee C.-M."/>
            <person name="Woen H.-Y."/>
            <person name="Kwon S.-W."/>
        </authorList>
    </citation>
    <scope>NUCLEOTIDE SEQUENCE [LARGE SCALE GENOMIC DNA]</scope>
    <source>
        <strain evidence="1 2">SSBR10-3</strain>
    </source>
</reference>
<evidence type="ECO:0000313" key="1">
    <source>
        <dbReference type="EMBL" id="UOQ45296.1"/>
    </source>
</evidence>
<organism evidence="1 2">
    <name type="scientific">Halobacillus salinarum</name>
    <dbReference type="NCBI Taxonomy" id="2932257"/>
    <lineage>
        <taxon>Bacteria</taxon>
        <taxon>Bacillati</taxon>
        <taxon>Bacillota</taxon>
        <taxon>Bacilli</taxon>
        <taxon>Bacillales</taxon>
        <taxon>Bacillaceae</taxon>
        <taxon>Halobacillus</taxon>
    </lineage>
</organism>
<gene>
    <name evidence="1" type="ORF">MUN89_04930</name>
</gene>
<keyword evidence="2" id="KW-1185">Reference proteome</keyword>
<name>A0ABY4ET18_9BACI</name>
<dbReference type="EMBL" id="CP095073">
    <property type="protein sequence ID" value="UOQ45296.1"/>
    <property type="molecule type" value="Genomic_DNA"/>
</dbReference>
<protein>
    <submittedName>
        <fullName evidence="1">YwgA family protein</fullName>
    </submittedName>
</protein>
<accession>A0ABY4ET18</accession>
<sequence>MLENHAKLMRFFSSSDAIVGRKKLQKMIYILKKCEIPFEERYQFHFYGPYSEELTLRVEEMCNLGFINETREEKKNYYQYRYEVTEEGRDFLKHYTIDLPPLDKHIEAMNERSSKFLELVSTMLYFEEYPREEVAEKVYQVKSKQKYTEADLEDGWNFIEMLRQIH</sequence>
<dbReference type="RefSeq" id="WP_244711908.1">
    <property type="nucleotide sequence ID" value="NZ_CP095073.1"/>
</dbReference>
<dbReference type="Proteomes" id="UP000831787">
    <property type="component" value="Chromosome"/>
</dbReference>